<proteinExistence type="predicted"/>
<evidence type="ECO:0000313" key="3">
    <source>
        <dbReference type="Proteomes" id="UP000335636"/>
    </source>
</evidence>
<evidence type="ECO:0000313" key="2">
    <source>
        <dbReference type="EMBL" id="VTJ68207.1"/>
    </source>
</evidence>
<gene>
    <name evidence="2" type="ORF">MONAX_5E044672</name>
</gene>
<organism evidence="2 3">
    <name type="scientific">Marmota monax</name>
    <name type="common">Woodchuck</name>
    <dbReference type="NCBI Taxonomy" id="9995"/>
    <lineage>
        <taxon>Eukaryota</taxon>
        <taxon>Metazoa</taxon>
        <taxon>Chordata</taxon>
        <taxon>Craniata</taxon>
        <taxon>Vertebrata</taxon>
        <taxon>Euteleostomi</taxon>
        <taxon>Mammalia</taxon>
        <taxon>Eutheria</taxon>
        <taxon>Euarchontoglires</taxon>
        <taxon>Glires</taxon>
        <taxon>Rodentia</taxon>
        <taxon>Sciuromorpha</taxon>
        <taxon>Sciuridae</taxon>
        <taxon>Xerinae</taxon>
        <taxon>Marmotini</taxon>
        <taxon>Marmota</taxon>
    </lineage>
</organism>
<feature type="non-terminal residue" evidence="2">
    <location>
        <position position="63"/>
    </location>
</feature>
<evidence type="ECO:0000256" key="1">
    <source>
        <dbReference type="SAM" id="MobiDB-lite"/>
    </source>
</evidence>
<accession>A0A5E4BEU3</accession>
<name>A0A5E4BEU3_MARMO</name>
<dbReference type="Proteomes" id="UP000335636">
    <property type="component" value="Unassembled WGS sequence"/>
</dbReference>
<dbReference type="EMBL" id="CABDUW010000418">
    <property type="protein sequence ID" value="VTJ68207.1"/>
    <property type="molecule type" value="Genomic_DNA"/>
</dbReference>
<dbReference type="AlphaFoldDB" id="A0A5E4BEU3"/>
<comment type="caution">
    <text evidence="2">The sequence shown here is derived from an EMBL/GenBank/DDBJ whole genome shotgun (WGS) entry which is preliminary data.</text>
</comment>
<reference evidence="2" key="1">
    <citation type="submission" date="2019-04" db="EMBL/GenBank/DDBJ databases">
        <authorList>
            <person name="Alioto T."/>
            <person name="Alioto T."/>
        </authorList>
    </citation>
    <scope>NUCLEOTIDE SEQUENCE [LARGE SCALE GENOMIC DNA]</scope>
</reference>
<sequence>MARQGKSICLPAWQPLSLAWNKCINSGQGKLAGRAASGRAATASQHQHGASLQTALAQTKRAE</sequence>
<feature type="compositionally biased region" description="Polar residues" evidence="1">
    <location>
        <begin position="45"/>
        <end position="57"/>
    </location>
</feature>
<protein>
    <submittedName>
        <fullName evidence="2">Uncharacterized protein</fullName>
    </submittedName>
</protein>
<feature type="region of interest" description="Disordered" evidence="1">
    <location>
        <begin position="37"/>
        <end position="63"/>
    </location>
</feature>
<keyword evidence="3" id="KW-1185">Reference proteome</keyword>